<dbReference type="Proteomes" id="UP000609879">
    <property type="component" value="Unassembled WGS sequence"/>
</dbReference>
<dbReference type="InterPro" id="IPR020846">
    <property type="entry name" value="MFS_dom"/>
</dbReference>
<keyword evidence="3" id="KW-1003">Cell membrane</keyword>
<dbReference type="InterPro" id="IPR004638">
    <property type="entry name" value="EmrB-like"/>
</dbReference>
<dbReference type="NCBIfam" id="TIGR00711">
    <property type="entry name" value="efflux_EmrB"/>
    <property type="match status" value="1"/>
</dbReference>
<feature type="transmembrane region" description="Helical" evidence="8">
    <location>
        <begin position="349"/>
        <end position="366"/>
    </location>
</feature>
<proteinExistence type="predicted"/>
<feature type="transmembrane region" description="Helical" evidence="8">
    <location>
        <begin position="183"/>
        <end position="203"/>
    </location>
</feature>
<dbReference type="InterPro" id="IPR036259">
    <property type="entry name" value="MFS_trans_sf"/>
</dbReference>
<evidence type="ECO:0000256" key="8">
    <source>
        <dbReference type="SAM" id="Phobius"/>
    </source>
</evidence>
<accession>A0ABQ3YJW5</accession>
<evidence type="ECO:0000256" key="4">
    <source>
        <dbReference type="ARBA" id="ARBA00022692"/>
    </source>
</evidence>
<evidence type="ECO:0000256" key="5">
    <source>
        <dbReference type="ARBA" id="ARBA00022989"/>
    </source>
</evidence>
<evidence type="ECO:0000256" key="3">
    <source>
        <dbReference type="ARBA" id="ARBA00022475"/>
    </source>
</evidence>
<keyword evidence="6 8" id="KW-0472">Membrane</keyword>
<dbReference type="PROSITE" id="PS51318">
    <property type="entry name" value="TAT"/>
    <property type="match status" value="1"/>
</dbReference>
<dbReference type="RefSeq" id="WP_239169517.1">
    <property type="nucleotide sequence ID" value="NZ_BAAABO010000049.1"/>
</dbReference>
<feature type="transmembrane region" description="Helical" evidence="8">
    <location>
        <begin position="215"/>
        <end position="233"/>
    </location>
</feature>
<dbReference type="PANTHER" id="PTHR23501:SF197">
    <property type="entry name" value="COMD"/>
    <property type="match status" value="1"/>
</dbReference>
<evidence type="ECO:0000256" key="7">
    <source>
        <dbReference type="SAM" id="MobiDB-lite"/>
    </source>
</evidence>
<dbReference type="CDD" id="cd17502">
    <property type="entry name" value="MFS_Azr1_MDR_like"/>
    <property type="match status" value="1"/>
</dbReference>
<evidence type="ECO:0000256" key="2">
    <source>
        <dbReference type="ARBA" id="ARBA00022448"/>
    </source>
</evidence>
<feature type="transmembrane region" description="Helical" evidence="8">
    <location>
        <begin position="58"/>
        <end position="77"/>
    </location>
</feature>
<feature type="region of interest" description="Disordered" evidence="7">
    <location>
        <begin position="570"/>
        <end position="635"/>
    </location>
</feature>
<evidence type="ECO:0000259" key="9">
    <source>
        <dbReference type="PROSITE" id="PS50850"/>
    </source>
</evidence>
<dbReference type="SUPFAM" id="SSF103473">
    <property type="entry name" value="MFS general substrate transporter"/>
    <property type="match status" value="1"/>
</dbReference>
<keyword evidence="11" id="KW-1185">Reference proteome</keyword>
<dbReference type="Gene3D" id="1.20.1720.10">
    <property type="entry name" value="Multidrug resistance protein D"/>
    <property type="match status" value="1"/>
</dbReference>
<keyword evidence="5 8" id="KW-1133">Transmembrane helix</keyword>
<protein>
    <submittedName>
        <fullName evidence="10">MFS transporter</fullName>
    </submittedName>
</protein>
<dbReference type="Gene3D" id="1.20.1250.20">
    <property type="entry name" value="MFS general substrate transporter like domains"/>
    <property type="match status" value="1"/>
</dbReference>
<evidence type="ECO:0000313" key="10">
    <source>
        <dbReference type="EMBL" id="GID80288.1"/>
    </source>
</evidence>
<dbReference type="PROSITE" id="PS50850">
    <property type="entry name" value="MFS"/>
    <property type="match status" value="1"/>
</dbReference>
<feature type="transmembrane region" description="Helical" evidence="8">
    <location>
        <begin position="245"/>
        <end position="263"/>
    </location>
</feature>
<feature type="transmembrane region" description="Helical" evidence="8">
    <location>
        <begin position="378"/>
        <end position="399"/>
    </location>
</feature>
<reference evidence="10 11" key="1">
    <citation type="submission" date="2021-01" db="EMBL/GenBank/DDBJ databases">
        <title>Whole genome shotgun sequence of Actinoplanes deccanensis NBRC 13994.</title>
        <authorList>
            <person name="Komaki H."/>
            <person name="Tamura T."/>
        </authorList>
    </citation>
    <scope>NUCLEOTIDE SEQUENCE [LARGE SCALE GENOMIC DNA]</scope>
    <source>
        <strain evidence="10 11">NBRC 13994</strain>
    </source>
</reference>
<feature type="transmembrane region" description="Helical" evidence="8">
    <location>
        <begin position="320"/>
        <end position="342"/>
    </location>
</feature>
<feature type="compositionally biased region" description="Basic and acidic residues" evidence="7">
    <location>
        <begin position="598"/>
        <end position="621"/>
    </location>
</feature>
<comment type="caution">
    <text evidence="10">The sequence shown here is derived from an EMBL/GenBank/DDBJ whole genome shotgun (WGS) entry which is preliminary data.</text>
</comment>
<gene>
    <name evidence="10" type="ORF">Ade02nite_89290</name>
</gene>
<dbReference type="EMBL" id="BOMI01000189">
    <property type="protein sequence ID" value="GID80288.1"/>
    <property type="molecule type" value="Genomic_DNA"/>
</dbReference>
<name>A0ABQ3YJW5_9ACTN</name>
<evidence type="ECO:0000256" key="1">
    <source>
        <dbReference type="ARBA" id="ARBA00004651"/>
    </source>
</evidence>
<feature type="transmembrane region" description="Helical" evidence="8">
    <location>
        <begin position="21"/>
        <end position="46"/>
    </location>
</feature>
<feature type="transmembrane region" description="Helical" evidence="8">
    <location>
        <begin position="502"/>
        <end position="521"/>
    </location>
</feature>
<feature type="transmembrane region" description="Helical" evidence="8">
    <location>
        <begin position="117"/>
        <end position="138"/>
    </location>
</feature>
<evidence type="ECO:0000256" key="6">
    <source>
        <dbReference type="ARBA" id="ARBA00023136"/>
    </source>
</evidence>
<comment type="subcellular location">
    <subcellularLocation>
        <location evidence="1">Cell membrane</location>
        <topology evidence="1">Multi-pass membrane protein</topology>
    </subcellularLocation>
</comment>
<keyword evidence="4 8" id="KW-0812">Transmembrane</keyword>
<evidence type="ECO:0000313" key="11">
    <source>
        <dbReference type="Proteomes" id="UP000609879"/>
    </source>
</evidence>
<feature type="domain" description="Major facilitator superfamily (MFS) profile" evidence="9">
    <location>
        <begin position="24"/>
        <end position="525"/>
    </location>
</feature>
<dbReference type="InterPro" id="IPR011701">
    <property type="entry name" value="MFS"/>
</dbReference>
<keyword evidence="2" id="KW-0813">Transport</keyword>
<feature type="transmembrane region" description="Helical" evidence="8">
    <location>
        <begin position="150"/>
        <end position="171"/>
    </location>
</feature>
<feature type="transmembrane region" description="Helical" evidence="8">
    <location>
        <begin position="283"/>
        <end position="308"/>
    </location>
</feature>
<dbReference type="PANTHER" id="PTHR23501">
    <property type="entry name" value="MAJOR FACILITATOR SUPERFAMILY"/>
    <property type="match status" value="1"/>
</dbReference>
<dbReference type="InterPro" id="IPR006311">
    <property type="entry name" value="TAT_signal"/>
</dbReference>
<organism evidence="10 11">
    <name type="scientific">Paractinoplanes deccanensis</name>
    <dbReference type="NCBI Taxonomy" id="113561"/>
    <lineage>
        <taxon>Bacteria</taxon>
        <taxon>Bacillati</taxon>
        <taxon>Actinomycetota</taxon>
        <taxon>Actinomycetes</taxon>
        <taxon>Micromonosporales</taxon>
        <taxon>Micromonosporaceae</taxon>
        <taxon>Paractinoplanes</taxon>
    </lineage>
</organism>
<feature type="transmembrane region" description="Helical" evidence="8">
    <location>
        <begin position="89"/>
        <end position="111"/>
    </location>
</feature>
<sequence length="635" mass="66571">MSATTTTAPGPPGADLSHRQVLQVLGGLMLGLLLASLDQTIVASAIRTIGDDLHGLSAQAWVTTAYLITSTISTPLYGKLSDIYGRKRFFLAAITIFVVGSAACSFAQSMYELAAYRAFQGLGAGGLFSLALAIIGDIVPARERARYQGYFLAVFGTSSVLGPVIGGFFAGADQILGITGWRWVFLVNVPIGVVALIVVARVLRFRQERREHRIDWWGAAWLCVALVPLLTIAEQGRSWGWDSARAFACYGIGAAGLVLFVLAEWRMREDALIPLRFFRNKTFSLTAIGGFIVGLGMFGGLAVLPLYLQIVRGATPTESGLQLLPLTLGLMVGSIISGQLISRTGRYKVFPVVGSVLAAIGMWLLHTVGVETPFWRTGVFMAVLGLGLGLILQPITLAVQNAMSAREIGVATSSATFFRQMGATAGTALFLSLLFSTVGDKIQDAVRAAGPGFQQALAEPANRAAAEALHAGAALNDTSFLNGVSAVVAYPFKDGFSRSMDMIFLAAAAIILVALVVFAFLPQIPLRTQSGLAARAAEEQPAGLPAATPAAAELPAATPAAAELPAAAPVAATEVTTEGRHSADAHPGGNHVAVAPHDGNHEVGVHREENPAAGTHHDENRVAGAHRAPPGPEES</sequence>
<dbReference type="Pfam" id="PF07690">
    <property type="entry name" value="MFS_1"/>
    <property type="match status" value="1"/>
</dbReference>